<keyword evidence="1" id="KW-0472">Membrane</keyword>
<sequence length="148" mass="16828">MEGECLLSVLLGQLKAFFLTLILGIFSGGLFHYYHLTVRKARIGRYWLYLIDLILWIILLLIVFVFLLLINGAEMRLYVLLALACGIAIYFRYLSRYMTPILSRAAQGSVEFSSGLARAIRSPFLRLSCYWKTQKGKGKTPPPGDSEN</sequence>
<dbReference type="Proteomes" id="UP000263273">
    <property type="component" value="Unassembled WGS sequence"/>
</dbReference>
<feature type="transmembrane region" description="Helical" evidence="1">
    <location>
        <begin position="46"/>
        <end position="69"/>
    </location>
</feature>
<dbReference type="STRING" id="378794.GCA_001570625_00273"/>
<keyword evidence="1" id="KW-0812">Transmembrane</keyword>
<protein>
    <recommendedName>
        <fullName evidence="4">Spore cortex biosynthesis protein YabQ</fullName>
    </recommendedName>
</protein>
<dbReference type="AlphaFoldDB" id="A0A354YWQ6"/>
<comment type="caution">
    <text evidence="2">The sequence shown here is derived from an EMBL/GenBank/DDBJ whole genome shotgun (WGS) entry which is preliminary data.</text>
</comment>
<evidence type="ECO:0000256" key="1">
    <source>
        <dbReference type="SAM" id="Phobius"/>
    </source>
</evidence>
<gene>
    <name evidence="2" type="ORF">DDZ44_01815</name>
</gene>
<evidence type="ECO:0000313" key="3">
    <source>
        <dbReference type="Proteomes" id="UP000263273"/>
    </source>
</evidence>
<dbReference type="Pfam" id="PF09578">
    <property type="entry name" value="Spore_YabQ"/>
    <property type="match status" value="1"/>
</dbReference>
<feature type="transmembrane region" description="Helical" evidence="1">
    <location>
        <begin position="75"/>
        <end position="94"/>
    </location>
</feature>
<dbReference type="InterPro" id="IPR019074">
    <property type="entry name" value="YabQ"/>
</dbReference>
<name>A0A354YWQ6_9FIRM</name>
<evidence type="ECO:0008006" key="4">
    <source>
        <dbReference type="Google" id="ProtNLM"/>
    </source>
</evidence>
<organism evidence="2 3">
    <name type="scientific">Syntrophomonas wolfei</name>
    <dbReference type="NCBI Taxonomy" id="863"/>
    <lineage>
        <taxon>Bacteria</taxon>
        <taxon>Bacillati</taxon>
        <taxon>Bacillota</taxon>
        <taxon>Clostridia</taxon>
        <taxon>Eubacteriales</taxon>
        <taxon>Syntrophomonadaceae</taxon>
        <taxon>Syntrophomonas</taxon>
    </lineage>
</organism>
<accession>A0A354YWQ6</accession>
<dbReference type="NCBIfam" id="TIGR02893">
    <property type="entry name" value="spore_yabQ"/>
    <property type="match status" value="1"/>
</dbReference>
<proteinExistence type="predicted"/>
<keyword evidence="1" id="KW-1133">Transmembrane helix</keyword>
<feature type="transmembrane region" description="Helical" evidence="1">
    <location>
        <begin position="16"/>
        <end position="34"/>
    </location>
</feature>
<evidence type="ECO:0000313" key="2">
    <source>
        <dbReference type="EMBL" id="HBK52662.1"/>
    </source>
</evidence>
<dbReference type="EMBL" id="DNZF01000038">
    <property type="protein sequence ID" value="HBK52662.1"/>
    <property type="molecule type" value="Genomic_DNA"/>
</dbReference>
<reference evidence="2 3" key="1">
    <citation type="journal article" date="2018" name="Nat. Biotechnol.">
        <title>A standardized bacterial taxonomy based on genome phylogeny substantially revises the tree of life.</title>
        <authorList>
            <person name="Parks D.H."/>
            <person name="Chuvochina M."/>
            <person name="Waite D.W."/>
            <person name="Rinke C."/>
            <person name="Skarshewski A."/>
            <person name="Chaumeil P.A."/>
            <person name="Hugenholtz P."/>
        </authorList>
    </citation>
    <scope>NUCLEOTIDE SEQUENCE [LARGE SCALE GENOMIC DNA]</scope>
    <source>
        <strain evidence="2">UBA10948</strain>
    </source>
</reference>